<dbReference type="GeneID" id="6502560"/>
<dbReference type="KEGG" id="dan:6502560"/>
<dbReference type="CDD" id="cd22971">
    <property type="entry name" value="DD_RIIAD1"/>
    <property type="match status" value="1"/>
</dbReference>
<evidence type="ECO:0000256" key="1">
    <source>
        <dbReference type="SAM" id="MobiDB-lite"/>
    </source>
</evidence>
<dbReference type="InterPro" id="IPR059162">
    <property type="entry name" value="RIIAD1"/>
</dbReference>
<sequence>MDKTSSAETDNADNYHSHAGKMQENVSKFYETIRDISRNMRKDDWSYLQRHPEVRAIIRVIVSEAVKEKPENIYFFAAALFQCENEKKLVDLINKQLQWVNEQLRGGAWNPADGVFNFPESSESDLDDKCPPKPNPATVAEDQDELVCPENFKPKCN</sequence>
<dbReference type="HOGENOM" id="CLU_140576_0_0_1"/>
<dbReference type="PhylomeDB" id="B3MCA8"/>
<proteinExistence type="predicted"/>
<gene>
    <name evidence="2" type="primary">Dana\GF19817</name>
    <name evidence="2" type="synonym">dana_GLEANR_22223</name>
    <name evidence="2" type="ORF">GF19817</name>
</gene>
<keyword evidence="3" id="KW-1185">Reference proteome</keyword>
<protein>
    <submittedName>
        <fullName evidence="2">Uncharacterized protein</fullName>
    </submittedName>
</protein>
<dbReference type="OrthoDB" id="10249338at2759"/>
<dbReference type="AlphaFoldDB" id="B3MCA8"/>
<dbReference type="EMBL" id="CH902619">
    <property type="protein sequence ID" value="EDV36208.1"/>
    <property type="molecule type" value="Genomic_DNA"/>
</dbReference>
<reference evidence="2 3" key="1">
    <citation type="journal article" date="2007" name="Nature">
        <title>Evolution of genes and genomes on the Drosophila phylogeny.</title>
        <authorList>
            <consortium name="Drosophila 12 Genomes Consortium"/>
            <person name="Clark A.G."/>
            <person name="Eisen M.B."/>
            <person name="Smith D.R."/>
            <person name="Bergman C.M."/>
            <person name="Oliver B."/>
            <person name="Markow T.A."/>
            <person name="Kaufman T.C."/>
            <person name="Kellis M."/>
            <person name="Gelbart W."/>
            <person name="Iyer V.N."/>
            <person name="Pollard D.A."/>
            <person name="Sackton T.B."/>
            <person name="Larracuente A.M."/>
            <person name="Singh N.D."/>
            <person name="Abad J.P."/>
            <person name="Abt D.N."/>
            <person name="Adryan B."/>
            <person name="Aguade M."/>
            <person name="Akashi H."/>
            <person name="Anderson W.W."/>
            <person name="Aquadro C.F."/>
            <person name="Ardell D.H."/>
            <person name="Arguello R."/>
            <person name="Artieri C.G."/>
            <person name="Barbash D.A."/>
            <person name="Barker D."/>
            <person name="Barsanti P."/>
            <person name="Batterham P."/>
            <person name="Batzoglou S."/>
            <person name="Begun D."/>
            <person name="Bhutkar A."/>
            <person name="Blanco E."/>
            <person name="Bosak S.A."/>
            <person name="Bradley R.K."/>
            <person name="Brand A.D."/>
            <person name="Brent M.R."/>
            <person name="Brooks A.N."/>
            <person name="Brown R.H."/>
            <person name="Butlin R.K."/>
            <person name="Caggese C."/>
            <person name="Calvi B.R."/>
            <person name="Bernardo de Carvalho A."/>
            <person name="Caspi A."/>
            <person name="Castrezana S."/>
            <person name="Celniker S.E."/>
            <person name="Chang J.L."/>
            <person name="Chapple C."/>
            <person name="Chatterji S."/>
            <person name="Chinwalla A."/>
            <person name="Civetta A."/>
            <person name="Clifton S.W."/>
            <person name="Comeron J.M."/>
            <person name="Costello J.C."/>
            <person name="Coyne J.A."/>
            <person name="Daub J."/>
            <person name="David R.G."/>
            <person name="Delcher A.L."/>
            <person name="Delehaunty K."/>
            <person name="Do C.B."/>
            <person name="Ebling H."/>
            <person name="Edwards K."/>
            <person name="Eickbush T."/>
            <person name="Evans J.D."/>
            <person name="Filipski A."/>
            <person name="Findeiss S."/>
            <person name="Freyhult E."/>
            <person name="Fulton L."/>
            <person name="Fulton R."/>
            <person name="Garcia A.C."/>
            <person name="Gardiner A."/>
            <person name="Garfield D.A."/>
            <person name="Garvin B.E."/>
            <person name="Gibson G."/>
            <person name="Gilbert D."/>
            <person name="Gnerre S."/>
            <person name="Godfrey J."/>
            <person name="Good R."/>
            <person name="Gotea V."/>
            <person name="Gravely B."/>
            <person name="Greenberg A.J."/>
            <person name="Griffiths-Jones S."/>
            <person name="Gross S."/>
            <person name="Guigo R."/>
            <person name="Gustafson E.A."/>
            <person name="Haerty W."/>
            <person name="Hahn M.W."/>
            <person name="Halligan D.L."/>
            <person name="Halpern A.L."/>
            <person name="Halter G.M."/>
            <person name="Han M.V."/>
            <person name="Heger A."/>
            <person name="Hillier L."/>
            <person name="Hinrichs A.S."/>
            <person name="Holmes I."/>
            <person name="Hoskins R.A."/>
            <person name="Hubisz M.J."/>
            <person name="Hultmark D."/>
            <person name="Huntley M.A."/>
            <person name="Jaffe D.B."/>
            <person name="Jagadeeshan S."/>
            <person name="Jeck W.R."/>
            <person name="Johnson J."/>
            <person name="Jones C.D."/>
            <person name="Jordan W.C."/>
            <person name="Karpen G.H."/>
            <person name="Kataoka E."/>
            <person name="Keightley P.D."/>
            <person name="Kheradpour P."/>
            <person name="Kirkness E.F."/>
            <person name="Koerich L.B."/>
            <person name="Kristiansen K."/>
            <person name="Kudrna D."/>
            <person name="Kulathinal R.J."/>
            <person name="Kumar S."/>
            <person name="Kwok R."/>
            <person name="Lander E."/>
            <person name="Langley C.H."/>
            <person name="Lapoint R."/>
            <person name="Lazzaro B.P."/>
            <person name="Lee S.J."/>
            <person name="Levesque L."/>
            <person name="Li R."/>
            <person name="Lin C.F."/>
            <person name="Lin M.F."/>
            <person name="Lindblad-Toh K."/>
            <person name="Llopart A."/>
            <person name="Long M."/>
            <person name="Low L."/>
            <person name="Lozovsky E."/>
            <person name="Lu J."/>
            <person name="Luo M."/>
            <person name="Machado C.A."/>
            <person name="Makalowski W."/>
            <person name="Marzo M."/>
            <person name="Matsuda M."/>
            <person name="Matzkin L."/>
            <person name="McAllister B."/>
            <person name="McBride C.S."/>
            <person name="McKernan B."/>
            <person name="McKernan K."/>
            <person name="Mendez-Lago M."/>
            <person name="Minx P."/>
            <person name="Mollenhauer M.U."/>
            <person name="Montooth K."/>
            <person name="Mount S.M."/>
            <person name="Mu X."/>
            <person name="Myers E."/>
            <person name="Negre B."/>
            <person name="Newfeld S."/>
            <person name="Nielsen R."/>
            <person name="Noor M.A."/>
            <person name="O'Grady P."/>
            <person name="Pachter L."/>
            <person name="Papaceit M."/>
            <person name="Parisi M.J."/>
            <person name="Parisi M."/>
            <person name="Parts L."/>
            <person name="Pedersen J.S."/>
            <person name="Pesole G."/>
            <person name="Phillippy A.M."/>
            <person name="Ponting C.P."/>
            <person name="Pop M."/>
            <person name="Porcelli D."/>
            <person name="Powell J.R."/>
            <person name="Prohaska S."/>
            <person name="Pruitt K."/>
            <person name="Puig M."/>
            <person name="Quesneville H."/>
            <person name="Ram K.R."/>
            <person name="Rand D."/>
            <person name="Rasmussen M.D."/>
            <person name="Reed L.K."/>
            <person name="Reenan R."/>
            <person name="Reily A."/>
            <person name="Remington K.A."/>
            <person name="Rieger T.T."/>
            <person name="Ritchie M.G."/>
            <person name="Robin C."/>
            <person name="Rogers Y.H."/>
            <person name="Rohde C."/>
            <person name="Rozas J."/>
            <person name="Rubenfield M.J."/>
            <person name="Ruiz A."/>
            <person name="Russo S."/>
            <person name="Salzberg S.L."/>
            <person name="Sanchez-Gracia A."/>
            <person name="Saranga D.J."/>
            <person name="Sato H."/>
            <person name="Schaeffer S.W."/>
            <person name="Schatz M.C."/>
            <person name="Schlenke T."/>
            <person name="Schwartz R."/>
            <person name="Segarra C."/>
            <person name="Singh R.S."/>
            <person name="Sirot L."/>
            <person name="Sirota M."/>
            <person name="Sisneros N.B."/>
            <person name="Smith C.D."/>
            <person name="Smith T.F."/>
            <person name="Spieth J."/>
            <person name="Stage D.E."/>
            <person name="Stark A."/>
            <person name="Stephan W."/>
            <person name="Strausberg R.L."/>
            <person name="Strempel S."/>
            <person name="Sturgill D."/>
            <person name="Sutton G."/>
            <person name="Sutton G.G."/>
            <person name="Tao W."/>
            <person name="Teichmann S."/>
            <person name="Tobari Y.N."/>
            <person name="Tomimura Y."/>
            <person name="Tsolas J.M."/>
            <person name="Valente V.L."/>
            <person name="Venter E."/>
            <person name="Venter J.C."/>
            <person name="Vicario S."/>
            <person name="Vieira F.G."/>
            <person name="Vilella A.J."/>
            <person name="Villasante A."/>
            <person name="Walenz B."/>
            <person name="Wang J."/>
            <person name="Wasserman M."/>
            <person name="Watts T."/>
            <person name="Wilson D."/>
            <person name="Wilson R.K."/>
            <person name="Wing R.A."/>
            <person name="Wolfner M.F."/>
            <person name="Wong A."/>
            <person name="Wong G.K."/>
            <person name="Wu C.I."/>
            <person name="Wu G."/>
            <person name="Yamamoto D."/>
            <person name="Yang H.P."/>
            <person name="Yang S.P."/>
            <person name="Yorke J.A."/>
            <person name="Yoshida K."/>
            <person name="Zdobnov E."/>
            <person name="Zhang P."/>
            <person name="Zhang Y."/>
            <person name="Zimin A.V."/>
            <person name="Baldwin J."/>
            <person name="Abdouelleil A."/>
            <person name="Abdulkadir J."/>
            <person name="Abebe A."/>
            <person name="Abera B."/>
            <person name="Abreu J."/>
            <person name="Acer S.C."/>
            <person name="Aftuck L."/>
            <person name="Alexander A."/>
            <person name="An P."/>
            <person name="Anderson E."/>
            <person name="Anderson S."/>
            <person name="Arachi H."/>
            <person name="Azer M."/>
            <person name="Bachantsang P."/>
            <person name="Barry A."/>
            <person name="Bayul T."/>
            <person name="Berlin A."/>
            <person name="Bessette D."/>
            <person name="Bloom T."/>
            <person name="Blye J."/>
            <person name="Boguslavskiy L."/>
            <person name="Bonnet C."/>
            <person name="Boukhgalter B."/>
            <person name="Bourzgui I."/>
            <person name="Brown A."/>
            <person name="Cahill P."/>
            <person name="Channer S."/>
            <person name="Cheshatsang Y."/>
            <person name="Chuda L."/>
            <person name="Citroen M."/>
            <person name="Collymore A."/>
            <person name="Cooke P."/>
            <person name="Costello M."/>
            <person name="D'Aco K."/>
            <person name="Daza R."/>
            <person name="De Haan G."/>
            <person name="DeGray S."/>
            <person name="DeMaso C."/>
            <person name="Dhargay N."/>
            <person name="Dooley K."/>
            <person name="Dooley E."/>
            <person name="Doricent M."/>
            <person name="Dorje P."/>
            <person name="Dorjee K."/>
            <person name="Dupes A."/>
            <person name="Elong R."/>
            <person name="Falk J."/>
            <person name="Farina A."/>
            <person name="Faro S."/>
            <person name="Ferguson D."/>
            <person name="Fisher S."/>
            <person name="Foley C.D."/>
            <person name="Franke A."/>
            <person name="Friedrich D."/>
            <person name="Gadbois L."/>
            <person name="Gearin G."/>
            <person name="Gearin C.R."/>
            <person name="Giannoukos G."/>
            <person name="Goode T."/>
            <person name="Graham J."/>
            <person name="Grandbois E."/>
            <person name="Grewal S."/>
            <person name="Gyaltsen K."/>
            <person name="Hafez N."/>
            <person name="Hagos B."/>
            <person name="Hall J."/>
            <person name="Henson C."/>
            <person name="Hollinger A."/>
            <person name="Honan T."/>
            <person name="Huard M.D."/>
            <person name="Hughes L."/>
            <person name="Hurhula B."/>
            <person name="Husby M.E."/>
            <person name="Kamat A."/>
            <person name="Kanga B."/>
            <person name="Kashin S."/>
            <person name="Khazanovich D."/>
            <person name="Kisner P."/>
            <person name="Lance K."/>
            <person name="Lara M."/>
            <person name="Lee W."/>
            <person name="Lennon N."/>
            <person name="Letendre F."/>
            <person name="LeVine R."/>
            <person name="Lipovsky A."/>
            <person name="Liu X."/>
            <person name="Liu J."/>
            <person name="Liu S."/>
            <person name="Lokyitsang T."/>
            <person name="Lokyitsang Y."/>
            <person name="Lubonja R."/>
            <person name="Lui A."/>
            <person name="MacDonald P."/>
            <person name="Magnisalis V."/>
            <person name="Maru K."/>
            <person name="Matthews C."/>
            <person name="McCusker W."/>
            <person name="McDonough S."/>
            <person name="Mehta T."/>
            <person name="Meldrim J."/>
            <person name="Meneus L."/>
            <person name="Mihai O."/>
            <person name="Mihalev A."/>
            <person name="Mihova T."/>
            <person name="Mittelman R."/>
            <person name="Mlenga V."/>
            <person name="Montmayeur A."/>
            <person name="Mulrain L."/>
            <person name="Navidi A."/>
            <person name="Naylor J."/>
            <person name="Negash T."/>
            <person name="Nguyen T."/>
            <person name="Nguyen N."/>
            <person name="Nicol R."/>
            <person name="Norbu C."/>
            <person name="Norbu N."/>
            <person name="Novod N."/>
            <person name="O'Neill B."/>
            <person name="Osman S."/>
            <person name="Markiewicz E."/>
            <person name="Oyono O.L."/>
            <person name="Patti C."/>
            <person name="Phunkhang P."/>
            <person name="Pierre F."/>
            <person name="Priest M."/>
            <person name="Raghuraman S."/>
            <person name="Rege F."/>
            <person name="Reyes R."/>
            <person name="Rise C."/>
            <person name="Rogov P."/>
            <person name="Ross K."/>
            <person name="Ryan E."/>
            <person name="Settipalli S."/>
            <person name="Shea T."/>
            <person name="Sherpa N."/>
            <person name="Shi L."/>
            <person name="Shih D."/>
            <person name="Sparrow T."/>
            <person name="Spaulding J."/>
            <person name="Stalker J."/>
            <person name="Stange-Thomann N."/>
            <person name="Stavropoulos S."/>
            <person name="Stone C."/>
            <person name="Strader C."/>
            <person name="Tesfaye S."/>
            <person name="Thomson T."/>
            <person name="Thoulutsang Y."/>
            <person name="Thoulutsang D."/>
            <person name="Topham K."/>
            <person name="Topping I."/>
            <person name="Tsamla T."/>
            <person name="Vassiliev H."/>
            <person name="Vo A."/>
            <person name="Wangchuk T."/>
            <person name="Wangdi T."/>
            <person name="Weiand M."/>
            <person name="Wilkinson J."/>
            <person name="Wilson A."/>
            <person name="Yadav S."/>
            <person name="Young G."/>
            <person name="Yu Q."/>
            <person name="Zembek L."/>
            <person name="Zhong D."/>
            <person name="Zimmer A."/>
            <person name="Zwirko Z."/>
            <person name="Jaffe D.B."/>
            <person name="Alvarez P."/>
            <person name="Brockman W."/>
            <person name="Butler J."/>
            <person name="Chin C."/>
            <person name="Gnerre S."/>
            <person name="Grabherr M."/>
            <person name="Kleber M."/>
            <person name="Mauceli E."/>
            <person name="MacCallum I."/>
        </authorList>
    </citation>
    <scope>NUCLEOTIDE SEQUENCE [LARGE SCALE GENOMIC DNA]</scope>
    <source>
        <strain evidence="3">Tucson 14024-0371.13</strain>
    </source>
</reference>
<evidence type="ECO:0000313" key="2">
    <source>
        <dbReference type="EMBL" id="EDV36208.1"/>
    </source>
</evidence>
<organism evidence="2 3">
    <name type="scientific">Drosophila ananassae</name>
    <name type="common">Fruit fly</name>
    <dbReference type="NCBI Taxonomy" id="7217"/>
    <lineage>
        <taxon>Eukaryota</taxon>
        <taxon>Metazoa</taxon>
        <taxon>Ecdysozoa</taxon>
        <taxon>Arthropoda</taxon>
        <taxon>Hexapoda</taxon>
        <taxon>Insecta</taxon>
        <taxon>Pterygota</taxon>
        <taxon>Neoptera</taxon>
        <taxon>Endopterygota</taxon>
        <taxon>Diptera</taxon>
        <taxon>Brachycera</taxon>
        <taxon>Muscomorpha</taxon>
        <taxon>Ephydroidea</taxon>
        <taxon>Drosophilidae</taxon>
        <taxon>Drosophila</taxon>
        <taxon>Sophophora</taxon>
    </lineage>
</organism>
<name>B3MCA8_DROAN</name>
<feature type="region of interest" description="Disordered" evidence="1">
    <location>
        <begin position="120"/>
        <end position="144"/>
    </location>
</feature>
<evidence type="ECO:0000313" key="3">
    <source>
        <dbReference type="Proteomes" id="UP000007801"/>
    </source>
</evidence>
<dbReference type="OMA" id="ENFKPSC"/>
<dbReference type="InParanoid" id="B3MCA8"/>
<dbReference type="eggNOG" id="ENOG502T9BT">
    <property type="taxonomic scope" value="Eukaryota"/>
</dbReference>
<accession>B3MCA8</accession>
<dbReference type="Proteomes" id="UP000007801">
    <property type="component" value="Unassembled WGS sequence"/>
</dbReference>